<dbReference type="EMBL" id="JAOYFC010000004">
    <property type="protein sequence ID" value="MCV6825781.1"/>
    <property type="molecule type" value="Genomic_DNA"/>
</dbReference>
<reference evidence="1" key="1">
    <citation type="submission" date="2022-10" db="EMBL/GenBank/DDBJ databases">
        <authorList>
            <person name="Yue Y."/>
        </authorList>
    </citation>
    <scope>NUCLEOTIDE SEQUENCE</scope>
    <source>
        <strain evidence="1">Z654</strain>
    </source>
</reference>
<dbReference type="AlphaFoldDB" id="A0AAE3J3F7"/>
<protein>
    <recommendedName>
        <fullName evidence="3">DUF2059 domain-containing protein</fullName>
    </recommendedName>
</protein>
<comment type="caution">
    <text evidence="1">The sequence shown here is derived from an EMBL/GenBank/DDBJ whole genome shotgun (WGS) entry which is preliminary data.</text>
</comment>
<dbReference type="RefSeq" id="WP_263954732.1">
    <property type="nucleotide sequence ID" value="NZ_JAOYFC010000004.1"/>
</dbReference>
<evidence type="ECO:0000313" key="2">
    <source>
        <dbReference type="Proteomes" id="UP001208041"/>
    </source>
</evidence>
<organism evidence="1 2">
    <name type="scientific">Halocynthiibacter halioticoli</name>
    <dbReference type="NCBI Taxonomy" id="2986804"/>
    <lineage>
        <taxon>Bacteria</taxon>
        <taxon>Pseudomonadati</taxon>
        <taxon>Pseudomonadota</taxon>
        <taxon>Alphaproteobacteria</taxon>
        <taxon>Rhodobacterales</taxon>
        <taxon>Paracoccaceae</taxon>
        <taxon>Halocynthiibacter</taxon>
    </lineage>
</organism>
<name>A0AAE3J3F7_9RHOB</name>
<dbReference type="Proteomes" id="UP001208041">
    <property type="component" value="Unassembled WGS sequence"/>
</dbReference>
<gene>
    <name evidence="1" type="ORF">OH136_14565</name>
</gene>
<evidence type="ECO:0000313" key="1">
    <source>
        <dbReference type="EMBL" id="MCV6825781.1"/>
    </source>
</evidence>
<sequence>MKQFFAFMTCLAIGTASFSRADTEEDAAYIVRQHMILGDYEEKLELLSQSILAKVEPAFERLGAEIIAPDRLWDEIGGTYFQDLEQKIQENAIIAFQEVLAPEELALLANYYRSDEGQAFLVQSFTKEQLDTSAAFFQVGPGKPLLTRMPELLAVVNEPLLDALLPINELFSTDQMADIMEMKRVVHFEDECRRQSVVDALREAG</sequence>
<proteinExistence type="predicted"/>
<keyword evidence="2" id="KW-1185">Reference proteome</keyword>
<evidence type="ECO:0008006" key="3">
    <source>
        <dbReference type="Google" id="ProtNLM"/>
    </source>
</evidence>
<accession>A0AAE3J3F7</accession>